<protein>
    <recommendedName>
        <fullName evidence="3">SWIM-type domain-containing protein</fullName>
    </recommendedName>
</protein>
<dbReference type="GO" id="GO:0008270">
    <property type="term" value="F:zinc ion binding"/>
    <property type="evidence" value="ECO:0007669"/>
    <property type="project" value="UniProtKB-KW"/>
</dbReference>
<feature type="region of interest" description="Disordered" evidence="2">
    <location>
        <begin position="153"/>
        <end position="181"/>
    </location>
</feature>
<sequence>MFVVIYVFPSLCIYEKVLKSYTIRLGYDAYVVDLGSRTCSCRIWHLTSYPCVYGYACIASLNRDVEEYVSPWFTNKIFLNSYRYTINPLNGSDTWPHVDYIKPLPPKSKRLLGRPSTKSKRVQIEKENQGKKHSVTKRGNVMKCNICRESGHNRTTCPQKPIEKSSNPSSKKKKPKKAGKVKVVLAQEVDIESDSEVEMEPDSEVESFDVEFEDDVI</sequence>
<evidence type="ECO:0000313" key="4">
    <source>
        <dbReference type="EMBL" id="KAJ0198631.1"/>
    </source>
</evidence>
<dbReference type="Proteomes" id="UP000235145">
    <property type="component" value="Unassembled WGS sequence"/>
</dbReference>
<dbReference type="AlphaFoldDB" id="A0A9R1V2Z2"/>
<feature type="domain" description="SWIM-type" evidence="3">
    <location>
        <begin position="21"/>
        <end position="62"/>
    </location>
</feature>
<evidence type="ECO:0000256" key="1">
    <source>
        <dbReference type="PROSITE-ProRule" id="PRU00325"/>
    </source>
</evidence>
<feature type="compositionally biased region" description="Basic residues" evidence="2">
    <location>
        <begin position="107"/>
        <end position="121"/>
    </location>
</feature>
<keyword evidence="5" id="KW-1185">Reference proteome</keyword>
<dbReference type="EMBL" id="NBSK02000006">
    <property type="protein sequence ID" value="KAJ0198631.1"/>
    <property type="molecule type" value="Genomic_DNA"/>
</dbReference>
<proteinExistence type="predicted"/>
<accession>A0A9R1V2Z2</accession>
<name>A0A9R1V2Z2_LACSA</name>
<keyword evidence="1" id="KW-0862">Zinc</keyword>
<dbReference type="PROSITE" id="PS50966">
    <property type="entry name" value="ZF_SWIM"/>
    <property type="match status" value="1"/>
</dbReference>
<keyword evidence="1" id="KW-0863">Zinc-finger</keyword>
<dbReference type="InterPro" id="IPR007527">
    <property type="entry name" value="Znf_SWIM"/>
</dbReference>
<dbReference type="PANTHER" id="PTHR31973">
    <property type="entry name" value="POLYPROTEIN, PUTATIVE-RELATED"/>
    <property type="match status" value="1"/>
</dbReference>
<feature type="compositionally biased region" description="Basic residues" evidence="2">
    <location>
        <begin position="170"/>
        <end position="180"/>
    </location>
</feature>
<feature type="region of interest" description="Disordered" evidence="2">
    <location>
        <begin position="106"/>
        <end position="135"/>
    </location>
</feature>
<evidence type="ECO:0000259" key="3">
    <source>
        <dbReference type="PROSITE" id="PS50966"/>
    </source>
</evidence>
<evidence type="ECO:0000256" key="2">
    <source>
        <dbReference type="SAM" id="MobiDB-lite"/>
    </source>
</evidence>
<comment type="caution">
    <text evidence="4">The sequence shown here is derived from an EMBL/GenBank/DDBJ whole genome shotgun (WGS) entry which is preliminary data.</text>
</comment>
<dbReference type="Pfam" id="PF04434">
    <property type="entry name" value="SWIM"/>
    <property type="match status" value="1"/>
</dbReference>
<feature type="region of interest" description="Disordered" evidence="2">
    <location>
        <begin position="193"/>
        <end position="217"/>
    </location>
</feature>
<gene>
    <name evidence="4" type="ORF">LSAT_V11C600320650</name>
</gene>
<evidence type="ECO:0000313" key="5">
    <source>
        <dbReference type="Proteomes" id="UP000235145"/>
    </source>
</evidence>
<dbReference type="PANTHER" id="PTHR31973:SF189">
    <property type="entry name" value="TRANSPOSASE, MUDR, PLANT, MULE TRANSPOSASE DOMAIN PROTEIN-RELATED"/>
    <property type="match status" value="1"/>
</dbReference>
<organism evidence="4 5">
    <name type="scientific">Lactuca sativa</name>
    <name type="common">Garden lettuce</name>
    <dbReference type="NCBI Taxonomy" id="4236"/>
    <lineage>
        <taxon>Eukaryota</taxon>
        <taxon>Viridiplantae</taxon>
        <taxon>Streptophyta</taxon>
        <taxon>Embryophyta</taxon>
        <taxon>Tracheophyta</taxon>
        <taxon>Spermatophyta</taxon>
        <taxon>Magnoliopsida</taxon>
        <taxon>eudicotyledons</taxon>
        <taxon>Gunneridae</taxon>
        <taxon>Pentapetalae</taxon>
        <taxon>asterids</taxon>
        <taxon>campanulids</taxon>
        <taxon>Asterales</taxon>
        <taxon>Asteraceae</taxon>
        <taxon>Cichorioideae</taxon>
        <taxon>Cichorieae</taxon>
        <taxon>Lactucinae</taxon>
        <taxon>Lactuca</taxon>
    </lineage>
</organism>
<reference evidence="4 5" key="1">
    <citation type="journal article" date="2017" name="Nat. Commun.">
        <title>Genome assembly with in vitro proximity ligation data and whole-genome triplication in lettuce.</title>
        <authorList>
            <person name="Reyes-Chin-Wo S."/>
            <person name="Wang Z."/>
            <person name="Yang X."/>
            <person name="Kozik A."/>
            <person name="Arikit S."/>
            <person name="Song C."/>
            <person name="Xia L."/>
            <person name="Froenicke L."/>
            <person name="Lavelle D.O."/>
            <person name="Truco M.J."/>
            <person name="Xia R."/>
            <person name="Zhu S."/>
            <person name="Xu C."/>
            <person name="Xu H."/>
            <person name="Xu X."/>
            <person name="Cox K."/>
            <person name="Korf I."/>
            <person name="Meyers B.C."/>
            <person name="Michelmore R.W."/>
        </authorList>
    </citation>
    <scope>NUCLEOTIDE SEQUENCE [LARGE SCALE GENOMIC DNA]</scope>
    <source>
        <strain evidence="5">cv. Salinas</strain>
        <tissue evidence="4">Seedlings</tissue>
    </source>
</reference>
<keyword evidence="1" id="KW-0479">Metal-binding</keyword>